<dbReference type="GO" id="GO:0005886">
    <property type="term" value="C:plasma membrane"/>
    <property type="evidence" value="ECO:0007669"/>
    <property type="project" value="TreeGrafter"/>
</dbReference>
<keyword evidence="2 6" id="KW-0132">Cell division</keyword>
<dbReference type="STRING" id="39495.SAMN02745111_01641"/>
<evidence type="ECO:0000256" key="4">
    <source>
        <dbReference type="ARBA" id="ARBA00022989"/>
    </source>
</evidence>
<keyword evidence="7" id="KW-1185">Reference proteome</keyword>
<keyword evidence="5" id="KW-0131">Cell cycle</keyword>
<keyword evidence="4" id="KW-0472">Membrane</keyword>
<dbReference type="Proteomes" id="UP000190814">
    <property type="component" value="Unassembled WGS sequence"/>
</dbReference>
<dbReference type="OrthoDB" id="1748794at2"/>
<dbReference type="RefSeq" id="WP_078766490.1">
    <property type="nucleotide sequence ID" value="NZ_FUXZ01000009.1"/>
</dbReference>
<dbReference type="GO" id="GO:0051301">
    <property type="term" value="P:cell division"/>
    <property type="evidence" value="ECO:0007669"/>
    <property type="project" value="UniProtKB-KW"/>
</dbReference>
<dbReference type="PANTHER" id="PTHR37820:SF1">
    <property type="entry name" value="CELL DIVISION PROTEIN FTSQ"/>
    <property type="match status" value="1"/>
</dbReference>
<keyword evidence="1" id="KW-1003">Cell membrane</keyword>
<evidence type="ECO:0000256" key="1">
    <source>
        <dbReference type="ARBA" id="ARBA00022475"/>
    </source>
</evidence>
<keyword evidence="4" id="KW-1133">Transmembrane helix</keyword>
<name>A0A1T4VUH5_9FIRM</name>
<dbReference type="PANTHER" id="PTHR37820">
    <property type="entry name" value="CELL DIVISION PROTEIN DIVIB"/>
    <property type="match status" value="1"/>
</dbReference>
<evidence type="ECO:0000256" key="3">
    <source>
        <dbReference type="ARBA" id="ARBA00022692"/>
    </source>
</evidence>
<evidence type="ECO:0000256" key="5">
    <source>
        <dbReference type="ARBA" id="ARBA00023306"/>
    </source>
</evidence>
<keyword evidence="3" id="KW-0812">Transmembrane</keyword>
<dbReference type="InterPro" id="IPR050487">
    <property type="entry name" value="FtsQ_DivIB"/>
</dbReference>
<dbReference type="EMBL" id="FUXZ01000009">
    <property type="protein sequence ID" value="SKA68650.1"/>
    <property type="molecule type" value="Genomic_DNA"/>
</dbReference>
<sequence>MGRRRKWALLSLLVVILLAFFCIKKYCVIKEIEVEGNKRATADEIKDYIFDKSYDVNTLVFWIKSKFEKKKSIPFVATYDIDMISSTKVKITIYEKDIVGYMQYMGSYIYFDKDGIIVESSSELIEDVPLITGLNFDNFVLNEKLPVNNEDVFNMILDLTQNIRKYKLSVDKIYISEEFESTLYIGNVKVLLGSSDDINQKLSDLSDMSDKLEGKSGTLDMKEVDRDGQGYAMKVK</sequence>
<accession>A0A1T4VUH5</accession>
<organism evidence="6 7">
    <name type="scientific">Eubacterium uniforme</name>
    <dbReference type="NCBI Taxonomy" id="39495"/>
    <lineage>
        <taxon>Bacteria</taxon>
        <taxon>Bacillati</taxon>
        <taxon>Bacillota</taxon>
        <taxon>Clostridia</taxon>
        <taxon>Eubacteriales</taxon>
        <taxon>Eubacteriaceae</taxon>
        <taxon>Eubacterium</taxon>
    </lineage>
</organism>
<evidence type="ECO:0000313" key="7">
    <source>
        <dbReference type="Proteomes" id="UP000190814"/>
    </source>
</evidence>
<protein>
    <submittedName>
        <fullName evidence="6">Cell division protein FtsQ</fullName>
    </submittedName>
</protein>
<dbReference type="AlphaFoldDB" id="A0A1T4VUH5"/>
<gene>
    <name evidence="6" type="ORF">SAMN02745111_01641</name>
</gene>
<proteinExistence type="predicted"/>
<evidence type="ECO:0000256" key="2">
    <source>
        <dbReference type="ARBA" id="ARBA00022618"/>
    </source>
</evidence>
<evidence type="ECO:0000313" key="6">
    <source>
        <dbReference type="EMBL" id="SKA68650.1"/>
    </source>
</evidence>
<reference evidence="6 7" key="1">
    <citation type="submission" date="2017-02" db="EMBL/GenBank/DDBJ databases">
        <authorList>
            <person name="Peterson S.W."/>
        </authorList>
    </citation>
    <scope>NUCLEOTIDE SEQUENCE [LARGE SCALE GENOMIC DNA]</scope>
    <source>
        <strain evidence="6 7">ATCC 35992</strain>
    </source>
</reference>